<proteinExistence type="predicted"/>
<name>A0ABR0AFS3_9CRUS</name>
<dbReference type="Proteomes" id="UP001234178">
    <property type="component" value="Unassembled WGS sequence"/>
</dbReference>
<dbReference type="EMBL" id="JAOYFB010000037">
    <property type="protein sequence ID" value="KAK4023975.1"/>
    <property type="molecule type" value="Genomic_DNA"/>
</dbReference>
<accession>A0ABR0AFS3</accession>
<evidence type="ECO:0000313" key="1">
    <source>
        <dbReference type="EMBL" id="KAK4023975.1"/>
    </source>
</evidence>
<keyword evidence="2" id="KW-1185">Reference proteome</keyword>
<comment type="caution">
    <text evidence="1">The sequence shown here is derived from an EMBL/GenBank/DDBJ whole genome shotgun (WGS) entry which is preliminary data.</text>
</comment>
<evidence type="ECO:0000313" key="2">
    <source>
        <dbReference type="Proteomes" id="UP001234178"/>
    </source>
</evidence>
<gene>
    <name evidence="1" type="ORF">OUZ56_009368</name>
</gene>
<reference evidence="1 2" key="1">
    <citation type="journal article" date="2023" name="Nucleic Acids Res.">
        <title>The hologenome of Daphnia magna reveals possible DNA methylation and microbiome-mediated evolution of the host genome.</title>
        <authorList>
            <person name="Chaturvedi A."/>
            <person name="Li X."/>
            <person name="Dhandapani V."/>
            <person name="Marshall H."/>
            <person name="Kissane S."/>
            <person name="Cuenca-Cambronero M."/>
            <person name="Asole G."/>
            <person name="Calvet F."/>
            <person name="Ruiz-Romero M."/>
            <person name="Marangio P."/>
            <person name="Guigo R."/>
            <person name="Rago D."/>
            <person name="Mirbahai L."/>
            <person name="Eastwood N."/>
            <person name="Colbourne J.K."/>
            <person name="Zhou J."/>
            <person name="Mallon E."/>
            <person name="Orsini L."/>
        </authorList>
    </citation>
    <scope>NUCLEOTIDE SEQUENCE [LARGE SCALE GENOMIC DNA]</scope>
    <source>
        <strain evidence="1">LRV0_1</strain>
    </source>
</reference>
<sequence length="59" mass="6956">MMEPSEKSCHVSIRDQSADVLLWQPFRDREMSSPFGAEQPTNFDRQIEAFGRRVHRNAY</sequence>
<protein>
    <submittedName>
        <fullName evidence="1">Uncharacterized protein</fullName>
    </submittedName>
</protein>
<organism evidence="1 2">
    <name type="scientific">Daphnia magna</name>
    <dbReference type="NCBI Taxonomy" id="35525"/>
    <lineage>
        <taxon>Eukaryota</taxon>
        <taxon>Metazoa</taxon>
        <taxon>Ecdysozoa</taxon>
        <taxon>Arthropoda</taxon>
        <taxon>Crustacea</taxon>
        <taxon>Branchiopoda</taxon>
        <taxon>Diplostraca</taxon>
        <taxon>Cladocera</taxon>
        <taxon>Anomopoda</taxon>
        <taxon>Daphniidae</taxon>
        <taxon>Daphnia</taxon>
    </lineage>
</organism>